<dbReference type="InterPro" id="IPR004255">
    <property type="entry name" value="O-acyltransferase_WSD1_N"/>
</dbReference>
<evidence type="ECO:0000256" key="6">
    <source>
        <dbReference type="ARBA" id="ARBA00022679"/>
    </source>
</evidence>
<dbReference type="GO" id="GO:0004144">
    <property type="term" value="F:diacylglycerol O-acyltransferase activity"/>
    <property type="evidence" value="ECO:0007669"/>
    <property type="project" value="UniProtKB-EC"/>
</dbReference>
<dbReference type="InterPro" id="IPR045034">
    <property type="entry name" value="O-acyltransferase_WSD1-like"/>
</dbReference>
<dbReference type="UniPathway" id="UPA00282"/>
<evidence type="ECO:0000256" key="1">
    <source>
        <dbReference type="ARBA" id="ARBA00004771"/>
    </source>
</evidence>
<sequence>MPADRLSALDTAFLCIDQPAAPMHMGAVGVFSAPPSDERADARRIAALVAERAERSPRLRLRLRQGWPLLPDRWETDPRFDPAAHVSTHQVTASDVADPLTAHASRWLATSLDPRAPLWNVQVVTGLPHGRFALLAKIHHALCDGTGAAELALGLLDQAPTARSAPTALPPGGGRARNDPAPLGALWRGAQRALGETVESLGIAAEIVRAVKPFPLSPTMTEQSTLRQLGFVRLDADELRRVRRAHGGTTHDVVLAVLAGALREWLRGRNDGGRLRPLRALVPVSTRRRRGEFAGGNALSGYLCELPVDVDDPLDRLRAVTDAMNRNKQAGPRRGAGALPVLAERLPSVVHRLATRTVAHAAPALFDTVITTVPLPGLPLSLDGAPLREAYPVVPLAPHQSVGFAVSPYRGGVHVGLNTGGDAVHQAGALADAVTKSMAALVQLCP</sequence>
<dbReference type="OrthoDB" id="9810950at2"/>
<dbReference type="GO" id="GO:0005886">
    <property type="term" value="C:plasma membrane"/>
    <property type="evidence" value="ECO:0007669"/>
    <property type="project" value="TreeGrafter"/>
</dbReference>
<name>H5XEN2_9PSEU</name>
<dbReference type="GO" id="GO:0006071">
    <property type="term" value="P:glycerol metabolic process"/>
    <property type="evidence" value="ECO:0007669"/>
    <property type="project" value="UniProtKB-KW"/>
</dbReference>
<dbReference type="GO" id="GO:0001666">
    <property type="term" value="P:response to hypoxia"/>
    <property type="evidence" value="ECO:0007669"/>
    <property type="project" value="TreeGrafter"/>
</dbReference>
<evidence type="ECO:0000256" key="9">
    <source>
        <dbReference type="ARBA" id="ARBA00023315"/>
    </source>
</evidence>
<evidence type="ECO:0000256" key="11">
    <source>
        <dbReference type="RuleBase" id="RU361241"/>
    </source>
</evidence>
<keyword evidence="15" id="KW-1185">Reference proteome</keyword>
<comment type="pathway">
    <text evidence="2">Lipid metabolism.</text>
</comment>
<dbReference type="HOGENOM" id="CLU_024186_3_1_11"/>
<dbReference type="Pfam" id="PF03007">
    <property type="entry name" value="WS_DGAT_cat"/>
    <property type="match status" value="1"/>
</dbReference>
<dbReference type="PANTHER" id="PTHR31650:SF1">
    <property type="entry name" value="WAX ESTER SYNTHASE_DIACYLGLYCEROL ACYLTRANSFERASE 4-RELATED"/>
    <property type="match status" value="1"/>
</dbReference>
<dbReference type="EMBL" id="CM001440">
    <property type="protein sequence ID" value="EHR62511.1"/>
    <property type="molecule type" value="Genomic_DNA"/>
</dbReference>
<dbReference type="AlphaFoldDB" id="H5XEN2"/>
<keyword evidence="7 11" id="KW-0319">Glycerol metabolism</keyword>
<reference evidence="14 15" key="1">
    <citation type="submission" date="2011-11" db="EMBL/GenBank/DDBJ databases">
        <title>The Noncontiguous Finished sequence of Saccharomonospora cyanea NA-134.</title>
        <authorList>
            <consortium name="US DOE Joint Genome Institute"/>
            <person name="Lucas S."/>
            <person name="Han J."/>
            <person name="Lapidus A."/>
            <person name="Cheng J.-F."/>
            <person name="Goodwin L."/>
            <person name="Pitluck S."/>
            <person name="Peters L."/>
            <person name="Ovchinnikova G."/>
            <person name="Lu M."/>
            <person name="Detter J.C."/>
            <person name="Han C."/>
            <person name="Tapia R."/>
            <person name="Land M."/>
            <person name="Hauser L."/>
            <person name="Kyrpides N."/>
            <person name="Ivanova N."/>
            <person name="Pagani I."/>
            <person name="Brambilla E.-M."/>
            <person name="Klenk H.-P."/>
            <person name="Woyke T."/>
        </authorList>
    </citation>
    <scope>NUCLEOTIDE SEQUENCE [LARGE SCALE GENOMIC DNA]</scope>
    <source>
        <strain evidence="14 15">NA-134</strain>
    </source>
</reference>
<dbReference type="PANTHER" id="PTHR31650">
    <property type="entry name" value="O-ACYLTRANSFERASE (WSD1-LIKE) FAMILY PROTEIN"/>
    <property type="match status" value="1"/>
</dbReference>
<feature type="domain" description="O-acyltransferase WSD1-like N-terminal" evidence="12">
    <location>
        <begin position="6"/>
        <end position="254"/>
    </location>
</feature>
<dbReference type="STRING" id="882082.SaccyDRAFT_3684"/>
<dbReference type="Proteomes" id="UP000002791">
    <property type="component" value="Chromosome"/>
</dbReference>
<dbReference type="GO" id="GO:0019432">
    <property type="term" value="P:triglyceride biosynthetic process"/>
    <property type="evidence" value="ECO:0007669"/>
    <property type="project" value="UniProtKB-UniPathway"/>
</dbReference>
<accession>H5XEN2</accession>
<evidence type="ECO:0000313" key="15">
    <source>
        <dbReference type="Proteomes" id="UP000002791"/>
    </source>
</evidence>
<dbReference type="GO" id="GO:0051701">
    <property type="term" value="P:biological process involved in interaction with host"/>
    <property type="evidence" value="ECO:0007669"/>
    <property type="project" value="TreeGrafter"/>
</dbReference>
<dbReference type="InterPro" id="IPR014292">
    <property type="entry name" value="Acyl_transf_WS/DGAT"/>
</dbReference>
<keyword evidence="8 11" id="KW-0443">Lipid metabolism</keyword>
<comment type="similarity">
    <text evidence="3 11">Belongs to the long-chain O-acyltransferase family.</text>
</comment>
<proteinExistence type="inferred from homology"/>
<dbReference type="EC" id="2.3.1.20" evidence="4 11"/>
<keyword evidence="9 11" id="KW-0012">Acyltransferase</keyword>
<dbReference type="Pfam" id="PF06974">
    <property type="entry name" value="WS_DGAT_C"/>
    <property type="match status" value="1"/>
</dbReference>
<dbReference type="NCBIfam" id="TIGR02946">
    <property type="entry name" value="acyl_WS_DGAT"/>
    <property type="match status" value="1"/>
</dbReference>
<dbReference type="RefSeq" id="WP_005458357.1">
    <property type="nucleotide sequence ID" value="NZ_CM001440.1"/>
</dbReference>
<evidence type="ECO:0000256" key="8">
    <source>
        <dbReference type="ARBA" id="ARBA00023098"/>
    </source>
</evidence>
<comment type="catalytic activity">
    <reaction evidence="10 11">
        <text>an acyl-CoA + a 1,2-diacyl-sn-glycerol = a triacyl-sn-glycerol + CoA</text>
        <dbReference type="Rhea" id="RHEA:10868"/>
        <dbReference type="ChEBI" id="CHEBI:17815"/>
        <dbReference type="ChEBI" id="CHEBI:57287"/>
        <dbReference type="ChEBI" id="CHEBI:58342"/>
        <dbReference type="ChEBI" id="CHEBI:64615"/>
        <dbReference type="EC" id="2.3.1.20"/>
    </reaction>
</comment>
<evidence type="ECO:0000256" key="7">
    <source>
        <dbReference type="ARBA" id="ARBA00022798"/>
    </source>
</evidence>
<dbReference type="eggNOG" id="COG4908">
    <property type="taxonomic scope" value="Bacteria"/>
</dbReference>
<keyword evidence="6 11" id="KW-0808">Transferase</keyword>
<dbReference type="GO" id="GO:0071731">
    <property type="term" value="P:response to nitric oxide"/>
    <property type="evidence" value="ECO:0007669"/>
    <property type="project" value="TreeGrafter"/>
</dbReference>
<dbReference type="Gene3D" id="3.30.559.10">
    <property type="entry name" value="Chloramphenicol acetyltransferase-like domain"/>
    <property type="match status" value="1"/>
</dbReference>
<dbReference type="InterPro" id="IPR023213">
    <property type="entry name" value="CAT-like_dom_sf"/>
</dbReference>
<keyword evidence="5 11" id="KW-0444">Lipid biosynthesis</keyword>
<dbReference type="SUPFAM" id="SSF52777">
    <property type="entry name" value="CoA-dependent acyltransferases"/>
    <property type="match status" value="1"/>
</dbReference>
<organism evidence="14 15">
    <name type="scientific">Saccharomonospora cyanea NA-134</name>
    <dbReference type="NCBI Taxonomy" id="882082"/>
    <lineage>
        <taxon>Bacteria</taxon>
        <taxon>Bacillati</taxon>
        <taxon>Actinomycetota</taxon>
        <taxon>Actinomycetes</taxon>
        <taxon>Pseudonocardiales</taxon>
        <taxon>Pseudonocardiaceae</taxon>
        <taxon>Saccharomonospora</taxon>
    </lineage>
</organism>
<evidence type="ECO:0000256" key="5">
    <source>
        <dbReference type="ARBA" id="ARBA00022516"/>
    </source>
</evidence>
<evidence type="ECO:0000256" key="2">
    <source>
        <dbReference type="ARBA" id="ARBA00005189"/>
    </source>
</evidence>
<comment type="pathway">
    <text evidence="1 11">Glycerolipid metabolism; triacylglycerol biosynthesis.</text>
</comment>
<evidence type="ECO:0000256" key="3">
    <source>
        <dbReference type="ARBA" id="ARBA00009587"/>
    </source>
</evidence>
<protein>
    <recommendedName>
        <fullName evidence="4 11">Diacylglycerol O-acyltransferase</fullName>
        <ecNumber evidence="4 11">2.3.1.20</ecNumber>
    </recommendedName>
</protein>
<dbReference type="InterPro" id="IPR009721">
    <property type="entry name" value="O-acyltransferase_WSD1_C"/>
</dbReference>
<feature type="domain" description="O-acyltransferase WSD1 C-terminal" evidence="13">
    <location>
        <begin position="296"/>
        <end position="441"/>
    </location>
</feature>
<evidence type="ECO:0000256" key="10">
    <source>
        <dbReference type="ARBA" id="ARBA00048109"/>
    </source>
</evidence>
<evidence type="ECO:0000256" key="4">
    <source>
        <dbReference type="ARBA" id="ARBA00013244"/>
    </source>
</evidence>
<evidence type="ECO:0000259" key="13">
    <source>
        <dbReference type="Pfam" id="PF06974"/>
    </source>
</evidence>
<evidence type="ECO:0000259" key="12">
    <source>
        <dbReference type="Pfam" id="PF03007"/>
    </source>
</evidence>
<gene>
    <name evidence="14" type="ORF">SaccyDRAFT_3684</name>
</gene>
<evidence type="ECO:0000313" key="14">
    <source>
        <dbReference type="EMBL" id="EHR62511.1"/>
    </source>
</evidence>